<evidence type="ECO:0000256" key="1">
    <source>
        <dbReference type="SAM" id="MobiDB-lite"/>
    </source>
</evidence>
<reference evidence="2 3" key="1">
    <citation type="submission" date="2018-03" db="EMBL/GenBank/DDBJ databases">
        <title>Genomic Encyclopedia of Archaeal and Bacterial Type Strains, Phase II (KMG-II): from individual species to whole genera.</title>
        <authorList>
            <person name="Goeker M."/>
        </authorList>
    </citation>
    <scope>NUCLEOTIDE SEQUENCE [LARGE SCALE GENOMIC DNA]</scope>
    <source>
        <strain evidence="2 3">DSM 45601</strain>
    </source>
</reference>
<dbReference type="RefSeq" id="WP_106248172.1">
    <property type="nucleotide sequence ID" value="NZ_PVZC01000005.1"/>
</dbReference>
<name>A0A2T0Q2U7_9ACTN</name>
<gene>
    <name evidence="2" type="ORF">CLV72_105462</name>
</gene>
<evidence type="ECO:0000313" key="2">
    <source>
        <dbReference type="EMBL" id="PRX98109.1"/>
    </source>
</evidence>
<dbReference type="OrthoDB" id="7591937at2"/>
<feature type="region of interest" description="Disordered" evidence="1">
    <location>
        <begin position="213"/>
        <end position="234"/>
    </location>
</feature>
<keyword evidence="3" id="KW-1185">Reference proteome</keyword>
<dbReference type="AlphaFoldDB" id="A0A2T0Q2U7"/>
<protein>
    <submittedName>
        <fullName evidence="2">Uncharacterized protein</fullName>
    </submittedName>
</protein>
<feature type="compositionally biased region" description="Basic and acidic residues" evidence="1">
    <location>
        <begin position="218"/>
        <end position="228"/>
    </location>
</feature>
<comment type="caution">
    <text evidence="2">The sequence shown here is derived from an EMBL/GenBank/DDBJ whole genome shotgun (WGS) entry which is preliminary data.</text>
</comment>
<accession>A0A2T0Q2U7</accession>
<dbReference type="Proteomes" id="UP000237846">
    <property type="component" value="Unassembled WGS sequence"/>
</dbReference>
<dbReference type="EMBL" id="PVZC01000005">
    <property type="protein sequence ID" value="PRX98109.1"/>
    <property type="molecule type" value="Genomic_DNA"/>
</dbReference>
<proteinExistence type="predicted"/>
<organism evidence="2 3">
    <name type="scientific">Allonocardiopsis opalescens</name>
    <dbReference type="NCBI Taxonomy" id="1144618"/>
    <lineage>
        <taxon>Bacteria</taxon>
        <taxon>Bacillati</taxon>
        <taxon>Actinomycetota</taxon>
        <taxon>Actinomycetes</taxon>
        <taxon>Streptosporangiales</taxon>
        <taxon>Allonocardiopsis</taxon>
    </lineage>
</organism>
<sequence>MIDRRPLVPAAIAGLPYPWNVDGLSLGGPPLDSWQPNPERRATALKVLRSCLEYLMSDAPRYGGELPSLNEHFADEWISYDHTFRRRFPTLDTLSRDAIRDWLAENVDPQRLFGREWEVPPDDVVDNLGRGWVYGTVSTTTRVLIAWLLPGVRAIGTEDDPARGEDRARLLDLLKEAAPKLPGDEGVLSIGVIWSLEEIDAIGYLRMVEQHPGAPEPTRLEAKRYREEYEQELN</sequence>
<evidence type="ECO:0000313" key="3">
    <source>
        <dbReference type="Proteomes" id="UP000237846"/>
    </source>
</evidence>